<dbReference type="WBParaSite" id="GPLIN_000940500">
    <property type="protein sequence ID" value="GPLIN_000940500"/>
    <property type="gene ID" value="GPLIN_000940500"/>
</dbReference>
<evidence type="ECO:0000313" key="2">
    <source>
        <dbReference type="Proteomes" id="UP000050741"/>
    </source>
</evidence>
<feature type="compositionally biased region" description="Basic and acidic residues" evidence="1">
    <location>
        <begin position="19"/>
        <end position="29"/>
    </location>
</feature>
<dbReference type="AlphaFoldDB" id="A0A183C958"/>
<organism evidence="2 3">
    <name type="scientific">Globodera pallida</name>
    <name type="common">Potato cyst nematode worm</name>
    <name type="synonym">Heterodera pallida</name>
    <dbReference type="NCBI Taxonomy" id="36090"/>
    <lineage>
        <taxon>Eukaryota</taxon>
        <taxon>Metazoa</taxon>
        <taxon>Ecdysozoa</taxon>
        <taxon>Nematoda</taxon>
        <taxon>Chromadorea</taxon>
        <taxon>Rhabditida</taxon>
        <taxon>Tylenchina</taxon>
        <taxon>Tylenchomorpha</taxon>
        <taxon>Tylenchoidea</taxon>
        <taxon>Heteroderidae</taxon>
        <taxon>Heteroderinae</taxon>
        <taxon>Globodera</taxon>
    </lineage>
</organism>
<feature type="compositionally biased region" description="Basic and acidic residues" evidence="1">
    <location>
        <begin position="1"/>
        <end position="11"/>
    </location>
</feature>
<reference evidence="3" key="2">
    <citation type="submission" date="2016-06" db="UniProtKB">
        <authorList>
            <consortium name="WormBaseParasite"/>
        </authorList>
    </citation>
    <scope>IDENTIFICATION</scope>
</reference>
<dbReference type="PANTHER" id="PTHR21523:SF38">
    <property type="entry name" value="MLT-TEN (MLT-10) RELATED"/>
    <property type="match status" value="1"/>
</dbReference>
<evidence type="ECO:0000313" key="3">
    <source>
        <dbReference type="WBParaSite" id="GPLIN_000940500"/>
    </source>
</evidence>
<dbReference type="PANTHER" id="PTHR21523">
    <property type="match status" value="1"/>
</dbReference>
<feature type="compositionally biased region" description="Basic and acidic residues" evidence="1">
    <location>
        <begin position="275"/>
        <end position="288"/>
    </location>
</feature>
<sequence length="495" mass="55549">MKKAPDKKAQEEGQNVKLGDAKLAKDNSNKLKKNLLKLGEVLGREGRRTPPHRRDRKVLRDIVKPRGKRGKDPDFRHAETKEQELKQYPHVQKLFRVERFYRLLQRCDEFIRRKDEDHSKLLQRSGVPFQLHTKAVEQSPFLGVAETQLLKNMNLGLSNGNETLAWLDLLLQISGASSTLDKLISSIEPAFEEVQQRIYPAVLRLEELEERFRRLRNVESGKQRQEMDSRGYTFLSKEQSRIVLGQAEDADGGGLDEEDLEEVLEKDIRSIAQMSEHEMDSVELESRRSSKRKREKRFLRTEPFGQVRLLNPYLFANQLHDGAVLRRVALSPRAFSSSIMSPEFGQLEVLSPRAFSATILSPRAAIANILSPSALTFRLLSPQAFLAEVLNPKAFVARILSPRAMSAYVLSPRAFMFTILSPKALELRVLSPTTLSFTVLSPTIGGAKIASPQSFSMAVLSPSILSPSFLNKGGVSNVKILSPSILSGGGGEAEK</sequence>
<feature type="region of interest" description="Disordered" evidence="1">
    <location>
        <begin position="63"/>
        <end position="83"/>
    </location>
</feature>
<evidence type="ECO:0000256" key="1">
    <source>
        <dbReference type="SAM" id="MobiDB-lite"/>
    </source>
</evidence>
<name>A0A183C958_GLOPA</name>
<proteinExistence type="predicted"/>
<feature type="region of interest" description="Disordered" evidence="1">
    <location>
        <begin position="1"/>
        <end position="30"/>
    </location>
</feature>
<protein>
    <submittedName>
        <fullName evidence="3">Reverse transcriptase domain-containing protein</fullName>
    </submittedName>
</protein>
<accession>A0A183C958</accession>
<feature type="region of interest" description="Disordered" evidence="1">
    <location>
        <begin position="275"/>
        <end position="295"/>
    </location>
</feature>
<dbReference type="Proteomes" id="UP000050741">
    <property type="component" value="Unassembled WGS sequence"/>
</dbReference>
<reference evidence="2" key="1">
    <citation type="submission" date="2014-05" db="EMBL/GenBank/DDBJ databases">
        <title>The genome and life-stage specific transcriptomes of Globodera pallida elucidate key aspects of plant parasitism by a cyst nematode.</title>
        <authorList>
            <person name="Cotton J.A."/>
            <person name="Lilley C.J."/>
            <person name="Jones L.M."/>
            <person name="Kikuchi T."/>
            <person name="Reid A.J."/>
            <person name="Thorpe P."/>
            <person name="Tsai I.J."/>
            <person name="Beasley H."/>
            <person name="Blok V."/>
            <person name="Cock P.J.A."/>
            <person name="Van den Akker S.E."/>
            <person name="Holroyd N."/>
            <person name="Hunt M."/>
            <person name="Mantelin S."/>
            <person name="Naghra H."/>
            <person name="Pain A."/>
            <person name="Palomares-Rius J.E."/>
            <person name="Zarowiecki M."/>
            <person name="Berriman M."/>
            <person name="Jones J.T."/>
            <person name="Urwin P.E."/>
        </authorList>
    </citation>
    <scope>NUCLEOTIDE SEQUENCE [LARGE SCALE GENOMIC DNA]</scope>
    <source>
        <strain evidence="2">Lindley</strain>
    </source>
</reference>
<keyword evidence="2" id="KW-1185">Reference proteome</keyword>